<feature type="transmembrane region" description="Helical" evidence="7">
    <location>
        <begin position="29"/>
        <end position="46"/>
    </location>
</feature>
<dbReference type="InterPro" id="IPR037185">
    <property type="entry name" value="EmrE-like"/>
</dbReference>
<evidence type="ECO:0000313" key="8">
    <source>
        <dbReference type="EMBL" id="MEK8132192.1"/>
    </source>
</evidence>
<evidence type="ECO:0000256" key="3">
    <source>
        <dbReference type="ARBA" id="ARBA00022692"/>
    </source>
</evidence>
<dbReference type="SUPFAM" id="SSF103481">
    <property type="entry name" value="Multidrug resistance efflux transporter EmrE"/>
    <property type="match status" value="1"/>
</dbReference>
<sequence>MNKQWILVVISALFEVAWVSGLKHADNALAWTGTIIAIIISFYGMIRASSTLPVGTVYAVFVGLGTAGTVLSEVLFFGEPLNIAKLALIAVLLIGVIGLKMVTKDKPEAKEVKTI</sequence>
<keyword evidence="2" id="KW-1003">Cell membrane</keyword>
<proteinExistence type="inferred from homology"/>
<feature type="transmembrane region" description="Helical" evidence="7">
    <location>
        <begin position="58"/>
        <end position="77"/>
    </location>
</feature>
<evidence type="ECO:0000256" key="7">
    <source>
        <dbReference type="SAM" id="Phobius"/>
    </source>
</evidence>
<comment type="caution">
    <text evidence="8">The sequence shown here is derived from an EMBL/GenBank/DDBJ whole genome shotgun (WGS) entry which is preliminary data.</text>
</comment>
<dbReference type="PANTHER" id="PTHR30561:SF7">
    <property type="entry name" value="GUANIDINIUM EFFLUX SYSTEM SUBUNIT GDNC-RELATED"/>
    <property type="match status" value="1"/>
</dbReference>
<feature type="transmembrane region" description="Helical" evidence="7">
    <location>
        <begin position="83"/>
        <end position="103"/>
    </location>
</feature>
<keyword evidence="3 6" id="KW-0812">Transmembrane</keyword>
<dbReference type="EMBL" id="JBBPCC010000027">
    <property type="protein sequence ID" value="MEK8132192.1"/>
    <property type="molecule type" value="Genomic_DNA"/>
</dbReference>
<dbReference type="RefSeq" id="WP_341419320.1">
    <property type="nucleotide sequence ID" value="NZ_JBBPCC010000027.1"/>
</dbReference>
<comment type="subcellular location">
    <subcellularLocation>
        <location evidence="1 6">Cell membrane</location>
        <topology evidence="1 6">Multi-pass membrane protein</topology>
    </subcellularLocation>
</comment>
<comment type="similarity">
    <text evidence="6">Belongs to the drug/metabolite transporter (DMT) superfamily. Small multidrug resistance (SMR) (TC 2.A.7.1) family.</text>
</comment>
<keyword evidence="5 7" id="KW-0472">Membrane</keyword>
<evidence type="ECO:0000256" key="5">
    <source>
        <dbReference type="ARBA" id="ARBA00023136"/>
    </source>
</evidence>
<reference evidence="8 9" key="1">
    <citation type="submission" date="2024-04" db="EMBL/GenBank/DDBJ databases">
        <title>draft genome sequnece of Paenibacillus filicis.</title>
        <authorList>
            <person name="Kim D.-U."/>
        </authorList>
    </citation>
    <scope>NUCLEOTIDE SEQUENCE [LARGE SCALE GENOMIC DNA]</scope>
    <source>
        <strain evidence="8 9">KACC14197</strain>
    </source>
</reference>
<dbReference type="Gene3D" id="1.10.3730.20">
    <property type="match status" value="1"/>
</dbReference>
<keyword evidence="9" id="KW-1185">Reference proteome</keyword>
<name>A0ABU9DVQ0_9BACL</name>
<dbReference type="InterPro" id="IPR000390">
    <property type="entry name" value="Small_drug/metabolite_transptr"/>
</dbReference>
<dbReference type="PANTHER" id="PTHR30561">
    <property type="entry name" value="SMR FAMILY PROTON-DEPENDENT DRUG EFFLUX TRANSPORTER SUGE"/>
    <property type="match status" value="1"/>
</dbReference>
<evidence type="ECO:0000256" key="4">
    <source>
        <dbReference type="ARBA" id="ARBA00022989"/>
    </source>
</evidence>
<evidence type="ECO:0000256" key="2">
    <source>
        <dbReference type="ARBA" id="ARBA00022475"/>
    </source>
</evidence>
<protein>
    <submittedName>
        <fullName evidence="8">Multidrug efflux SMR transporter</fullName>
    </submittedName>
</protein>
<evidence type="ECO:0000256" key="1">
    <source>
        <dbReference type="ARBA" id="ARBA00004651"/>
    </source>
</evidence>
<gene>
    <name evidence="8" type="ORF">WMW72_30265</name>
</gene>
<evidence type="ECO:0000313" key="9">
    <source>
        <dbReference type="Proteomes" id="UP001469365"/>
    </source>
</evidence>
<organism evidence="8 9">
    <name type="scientific">Paenibacillus filicis</name>
    <dbReference type="NCBI Taxonomy" id="669464"/>
    <lineage>
        <taxon>Bacteria</taxon>
        <taxon>Bacillati</taxon>
        <taxon>Bacillota</taxon>
        <taxon>Bacilli</taxon>
        <taxon>Bacillales</taxon>
        <taxon>Paenibacillaceae</taxon>
        <taxon>Paenibacillus</taxon>
    </lineage>
</organism>
<dbReference type="Pfam" id="PF00893">
    <property type="entry name" value="Multi_Drug_Res"/>
    <property type="match status" value="1"/>
</dbReference>
<keyword evidence="4 7" id="KW-1133">Transmembrane helix</keyword>
<evidence type="ECO:0000256" key="6">
    <source>
        <dbReference type="RuleBase" id="RU003942"/>
    </source>
</evidence>
<dbReference type="Proteomes" id="UP001469365">
    <property type="component" value="Unassembled WGS sequence"/>
</dbReference>
<accession>A0ABU9DVQ0</accession>
<dbReference type="InterPro" id="IPR045324">
    <property type="entry name" value="Small_multidrug_res"/>
</dbReference>